<reference evidence="1 2" key="1">
    <citation type="submission" date="2024-02" db="EMBL/GenBank/DDBJ databases">
        <title>High-quality chromosome-scale genome assembly of Pensacola bahiagrass (Paspalum notatum Flugge var. saurae).</title>
        <authorList>
            <person name="Vega J.M."/>
            <person name="Podio M."/>
            <person name="Orjuela J."/>
            <person name="Siena L.A."/>
            <person name="Pessino S.C."/>
            <person name="Combes M.C."/>
            <person name="Mariac C."/>
            <person name="Albertini E."/>
            <person name="Pupilli F."/>
            <person name="Ortiz J.P.A."/>
            <person name="Leblanc O."/>
        </authorList>
    </citation>
    <scope>NUCLEOTIDE SEQUENCE [LARGE SCALE GENOMIC DNA]</scope>
    <source>
        <strain evidence="1">R1</strain>
        <tissue evidence="1">Leaf</tissue>
    </source>
</reference>
<dbReference type="AlphaFoldDB" id="A0AAQ3U106"/>
<gene>
    <name evidence="1" type="ORF">U9M48_030711</name>
</gene>
<name>A0AAQ3U106_PASNO</name>
<organism evidence="1 2">
    <name type="scientific">Paspalum notatum var. saurae</name>
    <dbReference type="NCBI Taxonomy" id="547442"/>
    <lineage>
        <taxon>Eukaryota</taxon>
        <taxon>Viridiplantae</taxon>
        <taxon>Streptophyta</taxon>
        <taxon>Embryophyta</taxon>
        <taxon>Tracheophyta</taxon>
        <taxon>Spermatophyta</taxon>
        <taxon>Magnoliopsida</taxon>
        <taxon>Liliopsida</taxon>
        <taxon>Poales</taxon>
        <taxon>Poaceae</taxon>
        <taxon>PACMAD clade</taxon>
        <taxon>Panicoideae</taxon>
        <taxon>Andropogonodae</taxon>
        <taxon>Paspaleae</taxon>
        <taxon>Paspalinae</taxon>
        <taxon>Paspalum</taxon>
    </lineage>
</organism>
<evidence type="ECO:0000313" key="2">
    <source>
        <dbReference type="Proteomes" id="UP001341281"/>
    </source>
</evidence>
<evidence type="ECO:0008006" key="3">
    <source>
        <dbReference type="Google" id="ProtNLM"/>
    </source>
</evidence>
<protein>
    <recommendedName>
        <fullName evidence="3">GAG-pre-integrase domain-containing protein</fullName>
    </recommendedName>
</protein>
<sequence length="121" mass="13438">MSGSRAAFTELDTDVCGTVRFSDNLVARIEGCRTVLFVCKNGEHQRNIVSVGQLDEAGHDILIKEGVMKVKDLCGRLLAHVPRKANQLFVLSITIAQPVCLSVRAEEEAWKWHAHLGHLNF</sequence>
<evidence type="ECO:0000313" key="1">
    <source>
        <dbReference type="EMBL" id="WVZ83579.1"/>
    </source>
</evidence>
<dbReference type="EMBL" id="CP144751">
    <property type="protein sequence ID" value="WVZ83579.1"/>
    <property type="molecule type" value="Genomic_DNA"/>
</dbReference>
<proteinExistence type="predicted"/>
<keyword evidence="2" id="KW-1185">Reference proteome</keyword>
<accession>A0AAQ3U106</accession>
<dbReference type="Proteomes" id="UP001341281">
    <property type="component" value="Chromosome 07"/>
</dbReference>